<evidence type="ECO:0000313" key="1">
    <source>
        <dbReference type="EMBL" id="AIZ49689.1"/>
    </source>
</evidence>
<reference evidence="1" key="1">
    <citation type="submission" date="2014-03" db="EMBL/GenBank/DDBJ databases">
        <authorList>
            <person name="Emond-Rheault J.-G."/>
            <person name="Trudel M.V."/>
            <person name="Vincent A.T."/>
            <person name="Brochu F."/>
            <person name="Boyle B."/>
            <person name="Tanaka K.H."/>
            <person name="Attere S.A."/>
            <person name="Jubinville E."/>
            <person name="Frenette M."/>
            <person name="Derome N."/>
            <person name="Charette S.J."/>
        </authorList>
    </citation>
    <scope>NUCLEOTIDE SEQUENCE</scope>
    <source>
        <strain evidence="1">09-0167</strain>
    </source>
</reference>
<name>A0A0B0F174_AERSS</name>
<dbReference type="RefSeq" id="WP_043144091.1">
    <property type="nucleotide sequence ID" value="NZ_JRYV01000095.1"/>
</dbReference>
<sequence>MSQQRIAPAEVKRDEMGFWIHPDFPDFGETLGSQYTNWLEEQEIVCSFVSMEDDLPECLIEQWEGDGDYIDIVKGWNPTPPAGAGWFLLGIWDTEDGAVALFARHLEEVEA</sequence>
<reference evidence="1" key="2">
    <citation type="journal article" date="2015" name="Vet. Microbiol.">
        <title>Variants of a genomic island in Aeromonas salmonicida subsp. salmonicida link isolates with their geographical origins.</title>
        <authorList>
            <person name="Emond-Rheault J.G."/>
            <person name="Vincent A.T."/>
            <person name="Trudel M.V."/>
            <person name="Brochu F."/>
            <person name="Boyle B."/>
            <person name="Tanaka K.H."/>
            <person name="Attere S.A."/>
            <person name="Jubinville E."/>
            <person name="Loch T.P."/>
            <person name="Winters A.D."/>
            <person name="Faisal M."/>
            <person name="Frenette M."/>
            <person name="Derome N."/>
            <person name="Charette S.J."/>
        </authorList>
    </citation>
    <scope>NUCLEOTIDE SEQUENCE</scope>
    <source>
        <strain evidence="1">09-0167</strain>
    </source>
</reference>
<dbReference type="EMBL" id="KJ626180">
    <property type="protein sequence ID" value="AIZ49689.1"/>
    <property type="molecule type" value="Genomic_DNA"/>
</dbReference>
<accession>A0A0B0F174</accession>
<dbReference type="AlphaFoldDB" id="A0A0B0F174"/>
<protein>
    <submittedName>
        <fullName evidence="1">Putative phage protein</fullName>
    </submittedName>
</protein>
<organism evidence="1">
    <name type="scientific">Aeromonas salmonicida subsp. salmonicida</name>
    <dbReference type="NCBI Taxonomy" id="29491"/>
    <lineage>
        <taxon>Bacteria</taxon>
        <taxon>Pseudomonadati</taxon>
        <taxon>Pseudomonadota</taxon>
        <taxon>Gammaproteobacteria</taxon>
        <taxon>Aeromonadales</taxon>
        <taxon>Aeromonadaceae</taxon>
        <taxon>Aeromonas</taxon>
    </lineage>
</organism>
<proteinExistence type="predicted"/>